<evidence type="ECO:0000256" key="4">
    <source>
        <dbReference type="RuleBase" id="RU003560"/>
    </source>
</evidence>
<comment type="similarity">
    <text evidence="2 4">Belongs to the class-III pyridoxal-phosphate-dependent aminotransferase family.</text>
</comment>
<dbReference type="Pfam" id="PF00202">
    <property type="entry name" value="Aminotran_3"/>
    <property type="match status" value="1"/>
</dbReference>
<dbReference type="SUPFAM" id="SSF53383">
    <property type="entry name" value="PLP-dependent transferases"/>
    <property type="match status" value="1"/>
</dbReference>
<dbReference type="GeneID" id="70184600"/>
<evidence type="ECO:0000313" key="6">
    <source>
        <dbReference type="Proteomes" id="UP000756346"/>
    </source>
</evidence>
<dbReference type="Proteomes" id="UP000756346">
    <property type="component" value="Unassembled WGS sequence"/>
</dbReference>
<proteinExistence type="inferred from homology"/>
<keyword evidence="3 4" id="KW-0663">Pyridoxal phosphate</keyword>
<dbReference type="RefSeq" id="XP_046008318.1">
    <property type="nucleotide sequence ID" value="XM_046155054.1"/>
</dbReference>
<dbReference type="Gene3D" id="3.40.640.10">
    <property type="entry name" value="Type I PLP-dependent aspartate aminotransferase-like (Major domain)"/>
    <property type="match status" value="1"/>
</dbReference>
<sequence>MAHSSSIFHRKLGHTYPTATGGQGVYVHTSDGKKVLDGSCGAAVSCLGHGHPAVIAAIVDQAQALAFAHTSFFTNGPAEKLSTLLLSLSDDAFSKVMFVSSGSEAVEAALKIARQYHVSNGQPGRVNYVGRMFGYHGNTFGALSAGNNPQRRATFEPVLSKAFHHVSPCFFSRDAQPGESEQGYVDRLIAEYEDLFQSLGPETVAAVILEPISGATLGCVPPTAGYLSRIKELCARHGALLIFDEVMCGMGRAETTHAWQALGGTRPHIQTIGKGLGGGYQPISAVLVASEVHDVIEAAQVSLPFVNGHTYQGHPIGCAAALAVQQTIVDEKLLDNVTKMGELLVRRILEMTPQVKEVRGVGLFQAAEFRPAETTTTTAGTTTTSKLAAKVAAKCLENGAAVYLCSTAVDAVMFAPPFIISEAEVDELVAIFSSSVTQVLAEL</sequence>
<reference evidence="5" key="1">
    <citation type="journal article" date="2021" name="Nat. Commun.">
        <title>Genetic determinants of endophytism in the Arabidopsis root mycobiome.</title>
        <authorList>
            <person name="Mesny F."/>
            <person name="Miyauchi S."/>
            <person name="Thiergart T."/>
            <person name="Pickel B."/>
            <person name="Atanasova L."/>
            <person name="Karlsson M."/>
            <person name="Huettel B."/>
            <person name="Barry K.W."/>
            <person name="Haridas S."/>
            <person name="Chen C."/>
            <person name="Bauer D."/>
            <person name="Andreopoulos W."/>
            <person name="Pangilinan J."/>
            <person name="LaButti K."/>
            <person name="Riley R."/>
            <person name="Lipzen A."/>
            <person name="Clum A."/>
            <person name="Drula E."/>
            <person name="Henrissat B."/>
            <person name="Kohler A."/>
            <person name="Grigoriev I.V."/>
            <person name="Martin F.M."/>
            <person name="Hacquard S."/>
        </authorList>
    </citation>
    <scope>NUCLEOTIDE SEQUENCE</scope>
    <source>
        <strain evidence="5">MPI-CAGE-CH-0230</strain>
    </source>
</reference>
<comment type="caution">
    <text evidence="5">The sequence shown here is derived from an EMBL/GenBank/DDBJ whole genome shotgun (WGS) entry which is preliminary data.</text>
</comment>
<dbReference type="Gene3D" id="3.90.1150.10">
    <property type="entry name" value="Aspartate Aminotransferase, domain 1"/>
    <property type="match status" value="1"/>
</dbReference>
<dbReference type="EMBL" id="JAGTJQ010000009">
    <property type="protein sequence ID" value="KAH7024770.1"/>
    <property type="molecule type" value="Genomic_DNA"/>
</dbReference>
<dbReference type="FunFam" id="3.40.640.10:FF:000004">
    <property type="entry name" value="Acetylornithine aminotransferase"/>
    <property type="match status" value="1"/>
</dbReference>
<dbReference type="InterPro" id="IPR015424">
    <property type="entry name" value="PyrdxlP-dep_Trfase"/>
</dbReference>
<dbReference type="OrthoDB" id="5419315at2759"/>
<dbReference type="CDD" id="cd00610">
    <property type="entry name" value="OAT_like"/>
    <property type="match status" value="1"/>
</dbReference>
<name>A0A9P8XY91_9PEZI</name>
<dbReference type="InterPro" id="IPR015422">
    <property type="entry name" value="PyrdxlP-dep_Trfase_small"/>
</dbReference>
<dbReference type="GO" id="GO:0030170">
    <property type="term" value="F:pyridoxal phosphate binding"/>
    <property type="evidence" value="ECO:0007669"/>
    <property type="project" value="InterPro"/>
</dbReference>
<dbReference type="GO" id="GO:0005829">
    <property type="term" value="C:cytosol"/>
    <property type="evidence" value="ECO:0007669"/>
    <property type="project" value="TreeGrafter"/>
</dbReference>
<evidence type="ECO:0000256" key="1">
    <source>
        <dbReference type="ARBA" id="ARBA00001933"/>
    </source>
</evidence>
<gene>
    <name evidence="5" type="ORF">B0I36DRAFT_332019</name>
</gene>
<dbReference type="PANTHER" id="PTHR43094">
    <property type="entry name" value="AMINOTRANSFERASE"/>
    <property type="match status" value="1"/>
</dbReference>
<dbReference type="PANTHER" id="PTHR43094:SF1">
    <property type="entry name" value="AMINOTRANSFERASE CLASS-III"/>
    <property type="match status" value="1"/>
</dbReference>
<evidence type="ECO:0000313" key="5">
    <source>
        <dbReference type="EMBL" id="KAH7024770.1"/>
    </source>
</evidence>
<dbReference type="InterPro" id="IPR015421">
    <property type="entry name" value="PyrdxlP-dep_Trfase_major"/>
</dbReference>
<evidence type="ECO:0000256" key="3">
    <source>
        <dbReference type="ARBA" id="ARBA00022898"/>
    </source>
</evidence>
<protein>
    <submittedName>
        <fullName evidence="5">Pyridoxal phosphate-dependent transferase</fullName>
    </submittedName>
</protein>
<organism evidence="5 6">
    <name type="scientific">Microdochium trichocladiopsis</name>
    <dbReference type="NCBI Taxonomy" id="1682393"/>
    <lineage>
        <taxon>Eukaryota</taxon>
        <taxon>Fungi</taxon>
        <taxon>Dikarya</taxon>
        <taxon>Ascomycota</taxon>
        <taxon>Pezizomycotina</taxon>
        <taxon>Sordariomycetes</taxon>
        <taxon>Xylariomycetidae</taxon>
        <taxon>Xylariales</taxon>
        <taxon>Microdochiaceae</taxon>
        <taxon>Microdochium</taxon>
    </lineage>
</organism>
<dbReference type="GO" id="GO:0008483">
    <property type="term" value="F:transaminase activity"/>
    <property type="evidence" value="ECO:0007669"/>
    <property type="project" value="InterPro"/>
</dbReference>
<keyword evidence="5" id="KW-0808">Transferase</keyword>
<comment type="cofactor">
    <cofactor evidence="1">
        <name>pyridoxal 5'-phosphate</name>
        <dbReference type="ChEBI" id="CHEBI:597326"/>
    </cofactor>
</comment>
<keyword evidence="6" id="KW-1185">Reference proteome</keyword>
<dbReference type="AlphaFoldDB" id="A0A9P8XY91"/>
<dbReference type="InterPro" id="IPR005814">
    <property type="entry name" value="Aminotrans_3"/>
</dbReference>
<evidence type="ECO:0000256" key="2">
    <source>
        <dbReference type="ARBA" id="ARBA00008954"/>
    </source>
</evidence>
<accession>A0A9P8XY91</accession>
<dbReference type="PIRSF" id="PIRSF000521">
    <property type="entry name" value="Transaminase_4ab_Lys_Orn"/>
    <property type="match status" value="1"/>
</dbReference>